<sequence>MARTKVRPLGYCSLCTRACWQDADGAAYTDAVSEYAALERNELRTAVLKLLTGPSPATSGPD</sequence>
<accession>A0A2Z5J6N3</accession>
<proteinExistence type="predicted"/>
<dbReference type="RefSeq" id="WP_114242628.1">
    <property type="nucleotide sequence ID" value="NZ_CP027306.1"/>
</dbReference>
<dbReference type="Proteomes" id="UP000252698">
    <property type="component" value="Chromosome"/>
</dbReference>
<evidence type="ECO:0000313" key="2">
    <source>
        <dbReference type="Proteomes" id="UP000252698"/>
    </source>
</evidence>
<evidence type="ECO:0000313" key="1">
    <source>
        <dbReference type="EMBL" id="AXE75959.1"/>
    </source>
</evidence>
<dbReference type="EMBL" id="CP027306">
    <property type="protein sequence ID" value="AXE75959.1"/>
    <property type="molecule type" value="Genomic_DNA"/>
</dbReference>
<dbReference type="KEGG" id="sata:C5746_02030"/>
<dbReference type="GeneID" id="95517361"/>
<organism evidence="1 2">
    <name type="scientific">Streptomyces atratus</name>
    <dbReference type="NCBI Taxonomy" id="1893"/>
    <lineage>
        <taxon>Bacteria</taxon>
        <taxon>Bacillati</taxon>
        <taxon>Actinomycetota</taxon>
        <taxon>Actinomycetes</taxon>
        <taxon>Kitasatosporales</taxon>
        <taxon>Streptomycetaceae</taxon>
        <taxon>Streptomyces</taxon>
    </lineage>
</organism>
<gene>
    <name evidence="1" type="ORF">C5746_02030</name>
</gene>
<name>A0A2Z5J6N3_STRAR</name>
<protein>
    <submittedName>
        <fullName evidence="1">Uncharacterized protein</fullName>
    </submittedName>
</protein>
<reference evidence="1 2" key="1">
    <citation type="journal article" date="2018" name="Front. Microbiol.">
        <title>Genome Sequencing of Streptomyces atratus SCSIOZH16 and Activation Production of Nocardamine via Metabolic Engineering.</title>
        <authorList>
            <person name="Li Y."/>
            <person name="Zhang C."/>
            <person name="Liu C."/>
            <person name="Ju J."/>
            <person name="Ma J."/>
        </authorList>
    </citation>
    <scope>NUCLEOTIDE SEQUENCE [LARGE SCALE GENOMIC DNA]</scope>
    <source>
        <strain evidence="1 2">SCSIO_ZH16</strain>
    </source>
</reference>
<dbReference type="AlphaFoldDB" id="A0A2Z5J6N3"/>